<sequence length="244" mass="25385">MPQPLPQLSGRLAWWFTSWSRGLASPDDLLTHVVADDVAHDVAGLPDAEGATVPLVLALPRLRLLGASAGLALPVPGAPTGLGGPAEFNRAATEVGEAVVLEGGGFGLVPFRAGPGVVWQLLGAHRRQLTDLGEAARQLRGTLARTATTLADLDVARWRPEAADELMNLRHLPHLDAPAGVPADAVELAARAWQAESIVDLALLDDGGAVSAHEIGARREALSPLARAARTAMVAACSPEVWPP</sequence>
<accession>A0ABP4EC33</accession>
<dbReference type="Proteomes" id="UP001501581">
    <property type="component" value="Unassembled WGS sequence"/>
</dbReference>
<protein>
    <submittedName>
        <fullName evidence="1">Uncharacterized protein</fullName>
    </submittedName>
</protein>
<evidence type="ECO:0000313" key="1">
    <source>
        <dbReference type="EMBL" id="GAA1097516.1"/>
    </source>
</evidence>
<name>A0ABP4EC33_9ACTN</name>
<comment type="caution">
    <text evidence="1">The sequence shown here is derived from an EMBL/GenBank/DDBJ whole genome shotgun (WGS) entry which is preliminary data.</text>
</comment>
<reference evidence="2" key="1">
    <citation type="journal article" date="2019" name="Int. J. Syst. Evol. Microbiol.">
        <title>The Global Catalogue of Microorganisms (GCM) 10K type strain sequencing project: providing services to taxonomists for standard genome sequencing and annotation.</title>
        <authorList>
            <consortium name="The Broad Institute Genomics Platform"/>
            <consortium name="The Broad Institute Genome Sequencing Center for Infectious Disease"/>
            <person name="Wu L."/>
            <person name="Ma J."/>
        </authorList>
    </citation>
    <scope>NUCLEOTIDE SEQUENCE [LARGE SCALE GENOMIC DNA]</scope>
    <source>
        <strain evidence="2">JCM 13008</strain>
    </source>
</reference>
<keyword evidence="2" id="KW-1185">Reference proteome</keyword>
<dbReference type="RefSeq" id="WP_343992602.1">
    <property type="nucleotide sequence ID" value="NZ_BAAALG010000004.1"/>
</dbReference>
<organism evidence="1 2">
    <name type="scientific">Nocardioides dubius</name>
    <dbReference type="NCBI Taxonomy" id="317019"/>
    <lineage>
        <taxon>Bacteria</taxon>
        <taxon>Bacillati</taxon>
        <taxon>Actinomycetota</taxon>
        <taxon>Actinomycetes</taxon>
        <taxon>Propionibacteriales</taxon>
        <taxon>Nocardioidaceae</taxon>
        <taxon>Nocardioides</taxon>
    </lineage>
</organism>
<gene>
    <name evidence="1" type="ORF">GCM10009668_13280</name>
</gene>
<dbReference type="EMBL" id="BAAALG010000004">
    <property type="protein sequence ID" value="GAA1097516.1"/>
    <property type="molecule type" value="Genomic_DNA"/>
</dbReference>
<evidence type="ECO:0000313" key="2">
    <source>
        <dbReference type="Proteomes" id="UP001501581"/>
    </source>
</evidence>
<proteinExistence type="predicted"/>